<evidence type="ECO:0000313" key="4">
    <source>
        <dbReference type="Proteomes" id="UP000663829"/>
    </source>
</evidence>
<comment type="caution">
    <text evidence="2">The sequence shown here is derived from an EMBL/GenBank/DDBJ whole genome shotgun (WGS) entry which is preliminary data.</text>
</comment>
<dbReference type="Proteomes" id="UP000681722">
    <property type="component" value="Unassembled WGS sequence"/>
</dbReference>
<dbReference type="Proteomes" id="UP000663829">
    <property type="component" value="Unassembled WGS sequence"/>
</dbReference>
<evidence type="ECO:0000313" key="2">
    <source>
        <dbReference type="EMBL" id="CAF1487021.1"/>
    </source>
</evidence>
<proteinExistence type="predicted"/>
<name>A0A815S3R2_9BILA</name>
<gene>
    <name evidence="2" type="ORF">GPM918_LOCUS36085</name>
    <name evidence="3" type="ORF">SRO942_LOCUS36807</name>
</gene>
<protein>
    <recommendedName>
        <fullName evidence="1">Mutator-like transposase domain-containing protein</fullName>
    </recommendedName>
</protein>
<sequence length="305" mass="34513">MEAEGARRIFERSTEHGFRYKRLVCDGDASAYEMVKNTYIQQQDEDKENTNDQPTSEKFLAQKEDCINHVIKRVVSRLTSQRAKMNVLVEDLSKKSRLWLGNADGKFYGGSGGRMTDKMITRLSESYGMAIRQGSRLAKDMEEETAVQLMKKKYMAAFYHNINDQNKPIQHKYCPTTSDTWCSFHKSKYTNQPESGDKVKQRLDPIWSILSKSKNHGFISVRGAAAEAVIIFNRGRVGLLPFFDTLGLDVNYSLLKSSLAKDTKCLAKAGSVVAKRDTVIERKKQARSKSLTAERDISEYGAGAH</sequence>
<feature type="domain" description="Mutator-like transposase" evidence="1">
    <location>
        <begin position="1"/>
        <end position="182"/>
    </location>
</feature>
<evidence type="ECO:0000313" key="3">
    <source>
        <dbReference type="EMBL" id="CAF4350791.1"/>
    </source>
</evidence>
<keyword evidence="4" id="KW-1185">Reference proteome</keyword>
<dbReference type="InterPro" id="IPR049012">
    <property type="entry name" value="Mutator_transp_dom"/>
</dbReference>
<dbReference type="Pfam" id="PF20700">
    <property type="entry name" value="Mutator"/>
    <property type="match status" value="1"/>
</dbReference>
<dbReference type="EMBL" id="CAJOBC010086976">
    <property type="protein sequence ID" value="CAF4350791.1"/>
    <property type="molecule type" value="Genomic_DNA"/>
</dbReference>
<dbReference type="AlphaFoldDB" id="A0A815S3R2"/>
<reference evidence="2" key="1">
    <citation type="submission" date="2021-02" db="EMBL/GenBank/DDBJ databases">
        <authorList>
            <person name="Nowell W R."/>
        </authorList>
    </citation>
    <scope>NUCLEOTIDE SEQUENCE</scope>
</reference>
<dbReference type="OrthoDB" id="10060618at2759"/>
<organism evidence="2 4">
    <name type="scientific">Didymodactylos carnosus</name>
    <dbReference type="NCBI Taxonomy" id="1234261"/>
    <lineage>
        <taxon>Eukaryota</taxon>
        <taxon>Metazoa</taxon>
        <taxon>Spiralia</taxon>
        <taxon>Gnathifera</taxon>
        <taxon>Rotifera</taxon>
        <taxon>Eurotatoria</taxon>
        <taxon>Bdelloidea</taxon>
        <taxon>Philodinida</taxon>
        <taxon>Philodinidae</taxon>
        <taxon>Didymodactylos</taxon>
    </lineage>
</organism>
<dbReference type="EMBL" id="CAJNOQ010021493">
    <property type="protein sequence ID" value="CAF1487021.1"/>
    <property type="molecule type" value="Genomic_DNA"/>
</dbReference>
<evidence type="ECO:0000259" key="1">
    <source>
        <dbReference type="Pfam" id="PF20700"/>
    </source>
</evidence>
<accession>A0A815S3R2</accession>